<feature type="non-terminal residue" evidence="2">
    <location>
        <position position="54"/>
    </location>
</feature>
<comment type="caution">
    <text evidence="2">The sequence shown here is derived from an EMBL/GenBank/DDBJ whole genome shotgun (WGS) entry which is preliminary data.</text>
</comment>
<name>A0A0F9EWL3_9ZZZZ</name>
<reference evidence="2" key="1">
    <citation type="journal article" date="2015" name="Nature">
        <title>Complex archaea that bridge the gap between prokaryotes and eukaryotes.</title>
        <authorList>
            <person name="Spang A."/>
            <person name="Saw J.H."/>
            <person name="Jorgensen S.L."/>
            <person name="Zaremba-Niedzwiedzka K."/>
            <person name="Martijn J."/>
            <person name="Lind A.E."/>
            <person name="van Eijk R."/>
            <person name="Schleper C."/>
            <person name="Guy L."/>
            <person name="Ettema T.J."/>
        </authorList>
    </citation>
    <scope>NUCLEOTIDE SEQUENCE</scope>
</reference>
<accession>A0A0F9EWL3</accession>
<keyword evidence="1" id="KW-0812">Transmembrane</keyword>
<dbReference type="EMBL" id="LAZR01023458">
    <property type="protein sequence ID" value="KKL78434.1"/>
    <property type="molecule type" value="Genomic_DNA"/>
</dbReference>
<evidence type="ECO:0000313" key="2">
    <source>
        <dbReference type="EMBL" id="KKL78434.1"/>
    </source>
</evidence>
<keyword evidence="1" id="KW-1133">Transmembrane helix</keyword>
<sequence length="54" mass="6274">MRRIWEDAIRNFGGVGIAFILLTVGTWLIFMILLPQLIMLDFSFRPLLPLRKIG</sequence>
<evidence type="ECO:0000256" key="1">
    <source>
        <dbReference type="SAM" id="Phobius"/>
    </source>
</evidence>
<feature type="transmembrane region" description="Helical" evidence="1">
    <location>
        <begin position="12"/>
        <end position="38"/>
    </location>
</feature>
<protein>
    <submittedName>
        <fullName evidence="2">Uncharacterized protein</fullName>
    </submittedName>
</protein>
<organism evidence="2">
    <name type="scientific">marine sediment metagenome</name>
    <dbReference type="NCBI Taxonomy" id="412755"/>
    <lineage>
        <taxon>unclassified sequences</taxon>
        <taxon>metagenomes</taxon>
        <taxon>ecological metagenomes</taxon>
    </lineage>
</organism>
<dbReference type="AlphaFoldDB" id="A0A0F9EWL3"/>
<keyword evidence="1" id="KW-0472">Membrane</keyword>
<proteinExistence type="predicted"/>
<gene>
    <name evidence="2" type="ORF">LCGC14_2024860</name>
</gene>